<dbReference type="AlphaFoldDB" id="A0A1S9RSL2"/>
<dbReference type="Pfam" id="PF00107">
    <property type="entry name" value="ADH_zinc_N"/>
    <property type="match status" value="1"/>
</dbReference>
<dbReference type="SUPFAM" id="SSF50129">
    <property type="entry name" value="GroES-like"/>
    <property type="match status" value="1"/>
</dbReference>
<dbReference type="GO" id="GO:0016491">
    <property type="term" value="F:oxidoreductase activity"/>
    <property type="evidence" value="ECO:0007669"/>
    <property type="project" value="UniProtKB-KW"/>
</dbReference>
<keyword evidence="2" id="KW-1133">Transmembrane helix</keyword>
<dbReference type="Pfam" id="PF08240">
    <property type="entry name" value="ADH_N"/>
    <property type="match status" value="1"/>
</dbReference>
<dbReference type="Gene3D" id="3.40.50.720">
    <property type="entry name" value="NAD(P)-binding Rossmann-like Domain"/>
    <property type="match status" value="1"/>
</dbReference>
<dbReference type="InterPro" id="IPR013154">
    <property type="entry name" value="ADH-like_N"/>
</dbReference>
<dbReference type="InterPro" id="IPR013149">
    <property type="entry name" value="ADH-like_C"/>
</dbReference>
<dbReference type="InterPro" id="IPR050129">
    <property type="entry name" value="Zn_alcohol_dh"/>
</dbReference>
<evidence type="ECO:0000313" key="5">
    <source>
        <dbReference type="Proteomes" id="UP000190744"/>
    </source>
</evidence>
<dbReference type="InterPro" id="IPR036291">
    <property type="entry name" value="NAD(P)-bd_dom_sf"/>
</dbReference>
<sequence>MGTSDRQSTMHAWRKHKGNKEPVWEEVPIPLTPSDGLLVKLLASGVCHSDRPLLEVEDRPHFNEKYILGHEGCGEIIEIGDDMEDSRFKLGDRIALLAVPGCGLDSCSECSRDLAQLCPRGVHHGIGQDGFFAEYVAVNTRAAVPLPHGESSPLRRCMQALIHALGISPAVAAVATDAVTTAYHGITRRAEIKKEETTFLFGLGGLGFNALQVVLAIGARVIVSDLRPEKLDAAFKLGVPREDIVPAGQSVQDFVRDKGLEGKIDTVLEFVGKHQTFQDAQRIVRAGGKILCVGTLDRTNELDMKIGIRKRLSIIFTYGGQYRDLVEVLDLIAKKVIQPQVEIGNLQDFPKVLRDLEDGKIKDRIALVSELV</sequence>
<dbReference type="PANTHER" id="PTHR43401">
    <property type="entry name" value="L-THREONINE 3-DEHYDROGENASE"/>
    <property type="match status" value="1"/>
</dbReference>
<comment type="caution">
    <text evidence="4">The sequence shown here is derived from an EMBL/GenBank/DDBJ whole genome shotgun (WGS) entry which is preliminary data.</text>
</comment>
<evidence type="ECO:0000256" key="2">
    <source>
        <dbReference type="SAM" id="Phobius"/>
    </source>
</evidence>
<dbReference type="EMBL" id="LJBN01000118">
    <property type="protein sequence ID" value="OOQ88487.1"/>
    <property type="molecule type" value="Genomic_DNA"/>
</dbReference>
<feature type="transmembrane region" description="Helical" evidence="2">
    <location>
        <begin position="160"/>
        <end position="179"/>
    </location>
</feature>
<proteinExistence type="predicted"/>
<dbReference type="Proteomes" id="UP000190744">
    <property type="component" value="Unassembled WGS sequence"/>
</dbReference>
<dbReference type="CDD" id="cd08254">
    <property type="entry name" value="hydroxyacyl_CoA_DH"/>
    <property type="match status" value="1"/>
</dbReference>
<dbReference type="Gene3D" id="3.90.180.10">
    <property type="entry name" value="Medium-chain alcohol dehydrogenases, catalytic domain"/>
    <property type="match status" value="1"/>
</dbReference>
<protein>
    <submittedName>
        <fullName evidence="4">Alcohol dehydrogenase</fullName>
    </submittedName>
</protein>
<reference evidence="5" key="1">
    <citation type="submission" date="2015-09" db="EMBL/GenBank/DDBJ databases">
        <authorList>
            <person name="Fill T.P."/>
            <person name="Baretta J.F."/>
            <person name="de Almeida L.G."/>
            <person name="Rocha M."/>
            <person name="de Souza D.H."/>
            <person name="Malavazi I."/>
            <person name="Cerdeira L.T."/>
            <person name="Hong H."/>
            <person name="Samborskyy M."/>
            <person name="de Vasconcelos A.T."/>
            <person name="Leadlay P."/>
            <person name="Rodrigues-Filho E."/>
        </authorList>
    </citation>
    <scope>NUCLEOTIDE SEQUENCE [LARGE SCALE GENOMIC DNA]</scope>
    <source>
        <strain evidence="5">LaBioMMi 136</strain>
    </source>
</reference>
<feature type="domain" description="Enoyl reductase (ER)" evidence="3">
    <location>
        <begin position="18"/>
        <end position="367"/>
    </location>
</feature>
<feature type="transmembrane region" description="Helical" evidence="2">
    <location>
        <begin position="199"/>
        <end position="223"/>
    </location>
</feature>
<evidence type="ECO:0000259" key="3">
    <source>
        <dbReference type="SMART" id="SM00829"/>
    </source>
</evidence>
<evidence type="ECO:0000256" key="1">
    <source>
        <dbReference type="ARBA" id="ARBA00023002"/>
    </source>
</evidence>
<dbReference type="PANTHER" id="PTHR43401:SF4">
    <property type="entry name" value="D-ARABINOSE 1-DEHYDROGENASE (NADP(+))"/>
    <property type="match status" value="1"/>
</dbReference>
<keyword evidence="1" id="KW-0560">Oxidoreductase</keyword>
<dbReference type="InterPro" id="IPR011032">
    <property type="entry name" value="GroES-like_sf"/>
</dbReference>
<keyword evidence="2" id="KW-0812">Transmembrane</keyword>
<dbReference type="SMART" id="SM00829">
    <property type="entry name" value="PKS_ER"/>
    <property type="match status" value="1"/>
</dbReference>
<gene>
    <name evidence="4" type="ORF">PEBR_12348</name>
</gene>
<accession>A0A1S9RSL2</accession>
<dbReference type="InterPro" id="IPR020843">
    <property type="entry name" value="ER"/>
</dbReference>
<organism evidence="4 5">
    <name type="scientific">Penicillium brasilianum</name>
    <dbReference type="NCBI Taxonomy" id="104259"/>
    <lineage>
        <taxon>Eukaryota</taxon>
        <taxon>Fungi</taxon>
        <taxon>Dikarya</taxon>
        <taxon>Ascomycota</taxon>
        <taxon>Pezizomycotina</taxon>
        <taxon>Eurotiomycetes</taxon>
        <taxon>Eurotiomycetidae</taxon>
        <taxon>Eurotiales</taxon>
        <taxon>Aspergillaceae</taxon>
        <taxon>Penicillium</taxon>
    </lineage>
</organism>
<dbReference type="SUPFAM" id="SSF51735">
    <property type="entry name" value="NAD(P)-binding Rossmann-fold domains"/>
    <property type="match status" value="1"/>
</dbReference>
<keyword evidence="2" id="KW-0472">Membrane</keyword>
<evidence type="ECO:0000313" key="4">
    <source>
        <dbReference type="EMBL" id="OOQ88487.1"/>
    </source>
</evidence>
<name>A0A1S9RSL2_PENBI</name>